<dbReference type="PANTHER" id="PTHR14240">
    <property type="entry name" value="RETINITIS PIGMENTOSA GTPASE REGULATOR-INTERACTING PROTEIN"/>
    <property type="match status" value="1"/>
</dbReference>
<evidence type="ECO:0000313" key="2">
    <source>
        <dbReference type="EMBL" id="KAF3425120.1"/>
    </source>
</evidence>
<dbReference type="EMBL" id="WNWW01000418">
    <property type="protein sequence ID" value="KAF3425120.1"/>
    <property type="molecule type" value="Genomic_DNA"/>
</dbReference>
<sequence>IDANDASYDSKVSANNQLLEKDTIIIEILNLILFPKSSVMQTPEYQLFYIEYCFLGYCGADMETISVRKPRPPNQKLIYNFRRKFQVNEEKYPLQNNILRAMLDGLANPNIKFILVCEPLPEETDIKECLEIGYANFNIRDYALEDSEQIMSLPVYNISKKEQIGLLKVSVLGLDTIRTRLRRRYSSI</sequence>
<dbReference type="Proteomes" id="UP000655588">
    <property type="component" value="Unassembled WGS sequence"/>
</dbReference>
<evidence type="ECO:0000313" key="3">
    <source>
        <dbReference type="Proteomes" id="UP000655588"/>
    </source>
</evidence>
<dbReference type="InterPro" id="IPR041091">
    <property type="entry name" value="RPGRIP1_C"/>
</dbReference>
<gene>
    <name evidence="2" type="ORF">E2986_12822</name>
</gene>
<dbReference type="AlphaFoldDB" id="A0A833S5I1"/>
<keyword evidence="3" id="KW-1185">Reference proteome</keyword>
<accession>A0A833S5I1</accession>
<name>A0A833S5I1_9HYME</name>
<feature type="non-terminal residue" evidence="2">
    <location>
        <position position="188"/>
    </location>
</feature>
<reference evidence="2" key="1">
    <citation type="submission" date="2019-11" db="EMBL/GenBank/DDBJ databases">
        <title>The nuclear and mitochondrial genomes of Frieseomelitta varia - a highly eusocial stingless bee (Meliponini) with a permanently sterile worker caste.</title>
        <authorList>
            <person name="Freitas F.C.P."/>
            <person name="Lourenco A.P."/>
            <person name="Nunes F.M.F."/>
            <person name="Paschoal A.R."/>
            <person name="Abreu F.C.P."/>
            <person name="Barbin F.O."/>
            <person name="Bataglia L."/>
            <person name="Cardoso-Junior C.A.M."/>
            <person name="Cervoni M.S."/>
            <person name="Silva S.R."/>
            <person name="Dalarmi F."/>
            <person name="Del Lama M.A."/>
            <person name="Depintor T.S."/>
            <person name="Ferreira K.M."/>
            <person name="Goria P.S."/>
            <person name="Jaskot M.C."/>
            <person name="Lago D.C."/>
            <person name="Luna-Lucena D."/>
            <person name="Moda L.M."/>
            <person name="Nascimento L."/>
            <person name="Pedrino M."/>
            <person name="Rabico F.O."/>
            <person name="Sanches F.C."/>
            <person name="Santos D.E."/>
            <person name="Santos C.G."/>
            <person name="Vieira J."/>
            <person name="Lopes T.F."/>
            <person name="Barchuk A.R."/>
            <person name="Hartfelder K."/>
            <person name="Simoes Z.L.P."/>
            <person name="Bitondi M.M.G."/>
            <person name="Pinheiro D.G."/>
        </authorList>
    </citation>
    <scope>NUCLEOTIDE SEQUENCE</scope>
    <source>
        <strain evidence="2">USP_RPSP 00005682</strain>
        <tissue evidence="2">Whole individual</tissue>
    </source>
</reference>
<dbReference type="Pfam" id="PF18111">
    <property type="entry name" value="RPGR1_C"/>
    <property type="match status" value="1"/>
</dbReference>
<dbReference type="InterPro" id="IPR031139">
    <property type="entry name" value="RPGRIP1_fam"/>
</dbReference>
<protein>
    <recommendedName>
        <fullName evidence="1">RPGRIP1 C-terminal domain-containing protein</fullName>
    </recommendedName>
</protein>
<dbReference type="InterPro" id="IPR035892">
    <property type="entry name" value="C2_domain_sf"/>
</dbReference>
<dbReference type="Gene3D" id="2.60.40.150">
    <property type="entry name" value="C2 domain"/>
    <property type="match status" value="1"/>
</dbReference>
<organism evidence="2 3">
    <name type="scientific">Frieseomelitta varia</name>
    <dbReference type="NCBI Taxonomy" id="561572"/>
    <lineage>
        <taxon>Eukaryota</taxon>
        <taxon>Metazoa</taxon>
        <taxon>Ecdysozoa</taxon>
        <taxon>Arthropoda</taxon>
        <taxon>Hexapoda</taxon>
        <taxon>Insecta</taxon>
        <taxon>Pterygota</taxon>
        <taxon>Neoptera</taxon>
        <taxon>Endopterygota</taxon>
        <taxon>Hymenoptera</taxon>
        <taxon>Apocrita</taxon>
        <taxon>Aculeata</taxon>
        <taxon>Apoidea</taxon>
        <taxon>Anthophila</taxon>
        <taxon>Apidae</taxon>
        <taxon>Frieseomelitta</taxon>
    </lineage>
</organism>
<feature type="domain" description="RPGRIP1 C-terminal" evidence="1">
    <location>
        <begin position="20"/>
        <end position="179"/>
    </location>
</feature>
<evidence type="ECO:0000259" key="1">
    <source>
        <dbReference type="Pfam" id="PF18111"/>
    </source>
</evidence>
<comment type="caution">
    <text evidence="2">The sequence shown here is derived from an EMBL/GenBank/DDBJ whole genome shotgun (WGS) entry which is preliminary data.</text>
</comment>
<proteinExistence type="predicted"/>